<dbReference type="Proteomes" id="UP001418796">
    <property type="component" value="Unassembled WGS sequence"/>
</dbReference>
<accession>A0ABU9VK27</accession>
<dbReference type="CDD" id="cd04301">
    <property type="entry name" value="NAT_SF"/>
    <property type="match status" value="1"/>
</dbReference>
<evidence type="ECO:0000259" key="1">
    <source>
        <dbReference type="PROSITE" id="PS51186"/>
    </source>
</evidence>
<sequence>MNWKIKSFEELSTSELYTILQARVDVFVVEQNCAYEEVDGNDMEAIHVAGYVGDKLAAYCRLFMPSAKREHASIGRVLVTKEFRGTSCGKELMTQAIDTLEVEYKQKSIQIQAQYYLDRFYRSFGFEPISEVYLLDEIDHVDMVRVKGE</sequence>
<reference evidence="2 3" key="1">
    <citation type="submission" date="2024-03" db="EMBL/GenBank/DDBJ databases">
        <title>Bacilli Hybrid Assemblies.</title>
        <authorList>
            <person name="Kovac J."/>
        </authorList>
    </citation>
    <scope>NUCLEOTIDE SEQUENCE [LARGE SCALE GENOMIC DNA]</scope>
    <source>
        <strain evidence="2 3">FSL R7-0666</strain>
    </source>
</reference>
<name>A0ABU9VK27_9BACI</name>
<keyword evidence="2" id="KW-0012">Acyltransferase</keyword>
<gene>
    <name evidence="2" type="ORF">MKY91_13895</name>
</gene>
<dbReference type="GO" id="GO:0016746">
    <property type="term" value="F:acyltransferase activity"/>
    <property type="evidence" value="ECO:0007669"/>
    <property type="project" value="UniProtKB-KW"/>
</dbReference>
<comment type="caution">
    <text evidence="2">The sequence shown here is derived from an EMBL/GenBank/DDBJ whole genome shotgun (WGS) entry which is preliminary data.</text>
</comment>
<dbReference type="RefSeq" id="WP_343130979.1">
    <property type="nucleotide sequence ID" value="NZ_JBCITK010000001.1"/>
</dbReference>
<dbReference type="Pfam" id="PF13673">
    <property type="entry name" value="Acetyltransf_10"/>
    <property type="match status" value="1"/>
</dbReference>
<keyword evidence="2" id="KW-0808">Transferase</keyword>
<dbReference type="InterPro" id="IPR000182">
    <property type="entry name" value="GNAT_dom"/>
</dbReference>
<protein>
    <submittedName>
        <fullName evidence="2">GNAT family N-acetyltransferase</fullName>
        <ecNumber evidence="2">2.3.1.-</ecNumber>
    </submittedName>
</protein>
<dbReference type="EC" id="2.3.1.-" evidence="2"/>
<dbReference type="Gene3D" id="3.40.630.30">
    <property type="match status" value="1"/>
</dbReference>
<keyword evidence="3" id="KW-1185">Reference proteome</keyword>
<evidence type="ECO:0000313" key="3">
    <source>
        <dbReference type="Proteomes" id="UP001418796"/>
    </source>
</evidence>
<dbReference type="EMBL" id="JBCITK010000001">
    <property type="protein sequence ID" value="MEN0644240.1"/>
    <property type="molecule type" value="Genomic_DNA"/>
</dbReference>
<feature type="domain" description="N-acetyltransferase" evidence="1">
    <location>
        <begin position="6"/>
        <end position="148"/>
    </location>
</feature>
<proteinExistence type="predicted"/>
<dbReference type="InterPro" id="IPR016181">
    <property type="entry name" value="Acyl_CoA_acyltransferase"/>
</dbReference>
<organism evidence="2 3">
    <name type="scientific">Alkalicoccobacillus gibsonii</name>
    <dbReference type="NCBI Taxonomy" id="79881"/>
    <lineage>
        <taxon>Bacteria</taxon>
        <taxon>Bacillati</taxon>
        <taxon>Bacillota</taxon>
        <taxon>Bacilli</taxon>
        <taxon>Bacillales</taxon>
        <taxon>Bacillaceae</taxon>
        <taxon>Alkalicoccobacillus</taxon>
    </lineage>
</organism>
<dbReference type="SUPFAM" id="SSF55729">
    <property type="entry name" value="Acyl-CoA N-acyltransferases (Nat)"/>
    <property type="match status" value="1"/>
</dbReference>
<dbReference type="PROSITE" id="PS51186">
    <property type="entry name" value="GNAT"/>
    <property type="match status" value="1"/>
</dbReference>
<evidence type="ECO:0000313" key="2">
    <source>
        <dbReference type="EMBL" id="MEN0644240.1"/>
    </source>
</evidence>